<dbReference type="InterPro" id="IPR036770">
    <property type="entry name" value="Ankyrin_rpt-contain_sf"/>
</dbReference>
<reference evidence="4 5" key="1">
    <citation type="submission" date="2024-01" db="EMBL/GenBank/DDBJ databases">
        <title>The genome of the rayed Mediterranean limpet Patella caerulea (Linnaeus, 1758).</title>
        <authorList>
            <person name="Anh-Thu Weber A."/>
            <person name="Halstead-Nussloch G."/>
        </authorList>
    </citation>
    <scope>NUCLEOTIDE SEQUENCE [LARGE SCALE GENOMIC DNA]</scope>
    <source>
        <strain evidence="4">AATW-2023a</strain>
        <tissue evidence="4">Whole specimen</tissue>
    </source>
</reference>
<name>A0AAN8IV50_PATCE</name>
<keyword evidence="2" id="KW-0040">ANK repeat</keyword>
<feature type="compositionally biased region" description="Basic and acidic residues" evidence="3">
    <location>
        <begin position="86"/>
        <end position="99"/>
    </location>
</feature>
<dbReference type="Pfam" id="PF00023">
    <property type="entry name" value="Ank"/>
    <property type="match status" value="1"/>
</dbReference>
<evidence type="ECO:0000313" key="5">
    <source>
        <dbReference type="Proteomes" id="UP001347796"/>
    </source>
</evidence>
<dbReference type="SUPFAM" id="SSF48403">
    <property type="entry name" value="Ankyrin repeat"/>
    <property type="match status" value="1"/>
</dbReference>
<dbReference type="Gene3D" id="1.25.40.20">
    <property type="entry name" value="Ankyrin repeat-containing domain"/>
    <property type="match status" value="1"/>
</dbReference>
<comment type="caution">
    <text evidence="4">The sequence shown here is derived from an EMBL/GenBank/DDBJ whole genome shotgun (WGS) entry which is preliminary data.</text>
</comment>
<keyword evidence="5" id="KW-1185">Reference proteome</keyword>
<evidence type="ECO:0000256" key="2">
    <source>
        <dbReference type="ARBA" id="ARBA00023043"/>
    </source>
</evidence>
<dbReference type="EMBL" id="JAZGQO010000021">
    <property type="protein sequence ID" value="KAK6165675.1"/>
    <property type="molecule type" value="Genomic_DNA"/>
</dbReference>
<dbReference type="AlphaFoldDB" id="A0AAN8IV50"/>
<feature type="compositionally biased region" description="Basic and acidic residues" evidence="3">
    <location>
        <begin position="12"/>
        <end position="23"/>
    </location>
</feature>
<feature type="region of interest" description="Disordered" evidence="3">
    <location>
        <begin position="84"/>
        <end position="128"/>
    </location>
</feature>
<gene>
    <name evidence="4" type="ORF">SNE40_022557</name>
</gene>
<evidence type="ECO:0000313" key="4">
    <source>
        <dbReference type="EMBL" id="KAK6165675.1"/>
    </source>
</evidence>
<dbReference type="Proteomes" id="UP001347796">
    <property type="component" value="Unassembled WGS sequence"/>
</dbReference>
<evidence type="ECO:0000256" key="3">
    <source>
        <dbReference type="SAM" id="MobiDB-lite"/>
    </source>
</evidence>
<accession>A0AAN8IV50</accession>
<keyword evidence="1" id="KW-0677">Repeat</keyword>
<dbReference type="SMART" id="SM00248">
    <property type="entry name" value="ANK"/>
    <property type="match status" value="3"/>
</dbReference>
<dbReference type="PANTHER" id="PTHR24134:SF9">
    <property type="entry name" value="ANKYRIN REPEAT AND SOCS BOX PROTEIN 8"/>
    <property type="match status" value="1"/>
</dbReference>
<sequence>MLKRGLGSAMDQKPKQSENKKPVGVELLLDYSPKDEQSASEACEGSPNDDEAASRAVDNSYQNIEAACTAYKGGSLDGCVTNSHNTLKEGNPKVDRSSRSSDVSFDESENIVTTSTPSSSVSSPEPTVAEHIDRTDINVSDGLECRNALHHCLNSDNRGPDQVACLKLLLDAGADPSIKDGHLCTMQLAITSFTNSTSLVKILLAAGVPFHAPEDFLEAIRFFNPELMTCFLQLGADVNHRYKYGYTALRYLINAIPRDLPRNTERDDRVKKCLKILIAAKPDINVLDSKGLQPIHFALVRWSCFKFPTEYLISENCDFSGLSFSNVCAVFYSDFPDNSKDLMDVIQILYDCGLSYSLCQSFSGASWEVEDYVDTLTRSPRRLVTLCTIAMRQHLGQGIKWKCEELPIPETMKDLILLKDILSCECFE</sequence>
<feature type="region of interest" description="Disordered" evidence="3">
    <location>
        <begin position="1"/>
        <end position="58"/>
    </location>
</feature>
<dbReference type="PANTHER" id="PTHR24134">
    <property type="entry name" value="ANKYRIN REPEAT-CONTAINING PROTEIN DDB_G0279043"/>
    <property type="match status" value="1"/>
</dbReference>
<protein>
    <submittedName>
        <fullName evidence="4">Uncharacterized protein</fullName>
    </submittedName>
</protein>
<dbReference type="InterPro" id="IPR002110">
    <property type="entry name" value="Ankyrin_rpt"/>
</dbReference>
<evidence type="ECO:0000256" key="1">
    <source>
        <dbReference type="ARBA" id="ARBA00022737"/>
    </source>
</evidence>
<feature type="compositionally biased region" description="Low complexity" evidence="3">
    <location>
        <begin position="112"/>
        <end position="127"/>
    </location>
</feature>
<organism evidence="4 5">
    <name type="scientific">Patella caerulea</name>
    <name type="common">Rayed Mediterranean limpet</name>
    <dbReference type="NCBI Taxonomy" id="87958"/>
    <lineage>
        <taxon>Eukaryota</taxon>
        <taxon>Metazoa</taxon>
        <taxon>Spiralia</taxon>
        <taxon>Lophotrochozoa</taxon>
        <taxon>Mollusca</taxon>
        <taxon>Gastropoda</taxon>
        <taxon>Patellogastropoda</taxon>
        <taxon>Patelloidea</taxon>
        <taxon>Patellidae</taxon>
        <taxon>Patella</taxon>
    </lineage>
</organism>
<proteinExistence type="predicted"/>